<evidence type="ECO:0000256" key="2">
    <source>
        <dbReference type="ARBA" id="ARBA00008978"/>
    </source>
</evidence>
<evidence type="ECO:0000256" key="1">
    <source>
        <dbReference type="ARBA" id="ARBA00004123"/>
    </source>
</evidence>
<sequence length="165" mass="18500">MKFRYAMVCSSNQNRSMEAHSLLKKQGFDVSSYGTGAHVKLPGPSLREPNVYEFGTPISTCSMISAAKTPTCILFLPFLDYLMCTMLKAVDDVNLPCPLFDSREDGEEIVLNGFFCYKRNGILPMLKRNSSVKTAPQRWQDNAADGPFDVVFTFEEKVFDMVVEG</sequence>
<evidence type="ECO:0000256" key="3">
    <source>
        <dbReference type="ARBA" id="ARBA00022664"/>
    </source>
</evidence>
<keyword evidence="5 9" id="KW-0904">Protein phosphatase</keyword>
<comment type="similarity">
    <text evidence="2 9">Belongs to the SSU72 phosphatase family.</text>
</comment>
<gene>
    <name evidence="10" type="primary">ssu72_2</name>
    <name evidence="10" type="ORF">CK203_098701</name>
</gene>
<dbReference type="PANTHER" id="PTHR20383">
    <property type="entry name" value="RNA POLYMERASE II SUBUNIT A C-TERMINAL DOMAIN PHOSPHATASE"/>
    <property type="match status" value="1"/>
</dbReference>
<comment type="subcellular location">
    <subcellularLocation>
        <location evidence="1 9">Nucleus</location>
    </subcellularLocation>
</comment>
<dbReference type="GO" id="GO:0031124">
    <property type="term" value="P:mRNA 3'-end processing"/>
    <property type="evidence" value="ECO:0007669"/>
    <property type="project" value="UniProtKB-ARBA"/>
</dbReference>
<evidence type="ECO:0000313" key="10">
    <source>
        <dbReference type="EMBL" id="RVW35313.1"/>
    </source>
</evidence>
<comment type="caution">
    <text evidence="10">The sequence shown here is derived from an EMBL/GenBank/DDBJ whole genome shotgun (WGS) entry which is preliminary data.</text>
</comment>
<evidence type="ECO:0000313" key="11">
    <source>
        <dbReference type="Proteomes" id="UP000288805"/>
    </source>
</evidence>
<dbReference type="InterPro" id="IPR006811">
    <property type="entry name" value="RNA_pol_II_suA"/>
</dbReference>
<evidence type="ECO:0000256" key="9">
    <source>
        <dbReference type="RuleBase" id="RU369031"/>
    </source>
</evidence>
<comment type="catalytic activity">
    <reaction evidence="8 9">
        <text>O-phospho-L-threonyl-[protein] + H2O = L-threonyl-[protein] + phosphate</text>
        <dbReference type="Rhea" id="RHEA:47004"/>
        <dbReference type="Rhea" id="RHEA-COMP:11060"/>
        <dbReference type="Rhea" id="RHEA-COMP:11605"/>
        <dbReference type="ChEBI" id="CHEBI:15377"/>
        <dbReference type="ChEBI" id="CHEBI:30013"/>
        <dbReference type="ChEBI" id="CHEBI:43474"/>
        <dbReference type="ChEBI" id="CHEBI:61977"/>
        <dbReference type="EC" id="3.1.3.16"/>
    </reaction>
</comment>
<dbReference type="FunFam" id="3.40.50.2300:FF:000039">
    <property type="entry name" value="RNA polymerase II subunit A C-terminal domain phosphatase"/>
    <property type="match status" value="1"/>
</dbReference>
<evidence type="ECO:0000256" key="6">
    <source>
        <dbReference type="ARBA" id="ARBA00023242"/>
    </source>
</evidence>
<keyword evidence="6 9" id="KW-0539">Nucleus</keyword>
<accession>A0A438DIM9</accession>
<dbReference type="GO" id="GO:0008420">
    <property type="term" value="F:RNA polymerase II CTD heptapeptide repeat phosphatase activity"/>
    <property type="evidence" value="ECO:0007669"/>
    <property type="project" value="UniProtKB-ARBA"/>
</dbReference>
<keyword evidence="4 9" id="KW-0378">Hydrolase</keyword>
<comment type="catalytic activity">
    <reaction evidence="7 9">
        <text>O-phospho-L-seryl-[protein] + H2O = L-seryl-[protein] + phosphate</text>
        <dbReference type="Rhea" id="RHEA:20629"/>
        <dbReference type="Rhea" id="RHEA-COMP:9863"/>
        <dbReference type="Rhea" id="RHEA-COMP:11604"/>
        <dbReference type="ChEBI" id="CHEBI:15377"/>
        <dbReference type="ChEBI" id="CHEBI:29999"/>
        <dbReference type="ChEBI" id="CHEBI:43474"/>
        <dbReference type="ChEBI" id="CHEBI:83421"/>
        <dbReference type="EC" id="3.1.3.16"/>
    </reaction>
</comment>
<evidence type="ECO:0000256" key="7">
    <source>
        <dbReference type="ARBA" id="ARBA00047761"/>
    </source>
</evidence>
<organism evidence="10 11">
    <name type="scientific">Vitis vinifera</name>
    <name type="common">Grape</name>
    <dbReference type="NCBI Taxonomy" id="29760"/>
    <lineage>
        <taxon>Eukaryota</taxon>
        <taxon>Viridiplantae</taxon>
        <taxon>Streptophyta</taxon>
        <taxon>Embryophyta</taxon>
        <taxon>Tracheophyta</taxon>
        <taxon>Spermatophyta</taxon>
        <taxon>Magnoliopsida</taxon>
        <taxon>eudicotyledons</taxon>
        <taxon>Gunneridae</taxon>
        <taxon>Pentapetalae</taxon>
        <taxon>rosids</taxon>
        <taxon>Vitales</taxon>
        <taxon>Vitaceae</taxon>
        <taxon>Viteae</taxon>
        <taxon>Vitis</taxon>
    </lineage>
</organism>
<evidence type="ECO:0000256" key="8">
    <source>
        <dbReference type="ARBA" id="ARBA00048336"/>
    </source>
</evidence>
<dbReference type="AlphaFoldDB" id="A0A438DIM9"/>
<name>A0A438DIM9_VITVI</name>
<dbReference type="GO" id="GO:0005634">
    <property type="term" value="C:nucleus"/>
    <property type="evidence" value="ECO:0007669"/>
    <property type="project" value="UniProtKB-SubCell"/>
</dbReference>
<comment type="function">
    <text evidence="9">Protein phosphatase that catalyzes the dephosphorylation of the C-terminal domain of RNA polymerase II. Plays a role in RNA processing and termination.</text>
</comment>
<dbReference type="Gene3D" id="3.40.50.2300">
    <property type="match status" value="2"/>
</dbReference>
<evidence type="ECO:0000256" key="4">
    <source>
        <dbReference type="ARBA" id="ARBA00022801"/>
    </source>
</evidence>
<dbReference type="EMBL" id="QGNW01001608">
    <property type="protein sequence ID" value="RVW35313.1"/>
    <property type="molecule type" value="Genomic_DNA"/>
</dbReference>
<dbReference type="Proteomes" id="UP000288805">
    <property type="component" value="Unassembled WGS sequence"/>
</dbReference>
<proteinExistence type="inferred from homology"/>
<evidence type="ECO:0000256" key="5">
    <source>
        <dbReference type="ARBA" id="ARBA00022912"/>
    </source>
</evidence>
<dbReference type="EC" id="3.1.3.16" evidence="9"/>
<reference evidence="10 11" key="1">
    <citation type="journal article" date="2018" name="PLoS Genet.">
        <title>Population sequencing reveals clonal diversity and ancestral inbreeding in the grapevine cultivar Chardonnay.</title>
        <authorList>
            <person name="Roach M.J."/>
            <person name="Johnson D.L."/>
            <person name="Bohlmann J."/>
            <person name="van Vuuren H.J."/>
            <person name="Jones S.J."/>
            <person name="Pretorius I.S."/>
            <person name="Schmidt S.A."/>
            <person name="Borneman A.R."/>
        </authorList>
    </citation>
    <scope>NUCLEOTIDE SEQUENCE [LARGE SCALE GENOMIC DNA]</scope>
    <source>
        <strain evidence="11">cv. Chardonnay</strain>
        <tissue evidence="10">Leaf</tissue>
    </source>
</reference>
<dbReference type="Pfam" id="PF04722">
    <property type="entry name" value="Ssu72"/>
    <property type="match status" value="2"/>
</dbReference>
<protein>
    <recommendedName>
        <fullName evidence="9">RNA polymerase II subunit A C-terminal domain phosphatase SSU72</fullName>
        <shortName evidence="9">CTD phosphatase SSU72</shortName>
        <ecNumber evidence="9">3.1.3.16</ecNumber>
    </recommendedName>
</protein>
<keyword evidence="3 9" id="KW-0507">mRNA processing</keyword>